<feature type="non-terminal residue" evidence="2">
    <location>
        <position position="284"/>
    </location>
</feature>
<proteinExistence type="predicted"/>
<comment type="caution">
    <text evidence="2">The sequence shown here is derived from an EMBL/GenBank/DDBJ whole genome shotgun (WGS) entry which is preliminary data.</text>
</comment>
<gene>
    <name evidence="2" type="ORF">LCGC14_1684740</name>
</gene>
<name>A0A0F9HMQ8_9ZZZZ</name>
<organism evidence="2">
    <name type="scientific">marine sediment metagenome</name>
    <dbReference type="NCBI Taxonomy" id="412755"/>
    <lineage>
        <taxon>unclassified sequences</taxon>
        <taxon>metagenomes</taxon>
        <taxon>ecological metagenomes</taxon>
    </lineage>
</organism>
<reference evidence="2" key="1">
    <citation type="journal article" date="2015" name="Nature">
        <title>Complex archaea that bridge the gap between prokaryotes and eukaryotes.</title>
        <authorList>
            <person name="Spang A."/>
            <person name="Saw J.H."/>
            <person name="Jorgensen S.L."/>
            <person name="Zaremba-Niedzwiedzka K."/>
            <person name="Martijn J."/>
            <person name="Lind A.E."/>
            <person name="van Eijk R."/>
            <person name="Schleper C."/>
            <person name="Guy L."/>
            <person name="Ettema T.J."/>
        </authorList>
    </citation>
    <scope>NUCLEOTIDE SEQUENCE</scope>
</reference>
<sequence>MTDIAIKPLERTQVPPSRVGEVKPPLSLADLSGEAGLAFATAQFAGARFDDVVKAKAANEHAAFQGIAAAEMEAFDTFVVSKPGASFEELEAERNKMVARIETAGKKATTKLAQQNNKNWMLRNKPNINAQTQTSMEAIRTQQALAAFNLHRKKLITNFKDNELIDLYASQVESGLMTKEFAAAQLAVDLDVLDAAQAKVAVGNASQIGFDLWQETGNLKDGLDAIEAIKGLTGAQKQNAESELKTRVGLREADDKVKAQEAETESVEQVSERLNKRQLDGIET</sequence>
<feature type="region of interest" description="Disordered" evidence="1">
    <location>
        <begin position="254"/>
        <end position="284"/>
    </location>
</feature>
<accession>A0A0F9HMQ8</accession>
<dbReference type="AlphaFoldDB" id="A0A0F9HMQ8"/>
<dbReference type="EMBL" id="LAZR01014649">
    <property type="protein sequence ID" value="KKM16551.1"/>
    <property type="molecule type" value="Genomic_DNA"/>
</dbReference>
<evidence type="ECO:0000313" key="2">
    <source>
        <dbReference type="EMBL" id="KKM16551.1"/>
    </source>
</evidence>
<evidence type="ECO:0000256" key="1">
    <source>
        <dbReference type="SAM" id="MobiDB-lite"/>
    </source>
</evidence>
<protein>
    <submittedName>
        <fullName evidence="2">Uncharacterized protein</fullName>
    </submittedName>
</protein>
<feature type="compositionally biased region" description="Basic and acidic residues" evidence="1">
    <location>
        <begin position="270"/>
        <end position="284"/>
    </location>
</feature>